<feature type="chain" id="PRO_5018666128" description="Apple domain-containing protein" evidence="1">
    <location>
        <begin position="24"/>
        <end position="259"/>
    </location>
</feature>
<keyword evidence="1" id="KW-0732">Signal</keyword>
<dbReference type="Proteomes" id="UP000271974">
    <property type="component" value="Unassembled WGS sequence"/>
</dbReference>
<protein>
    <recommendedName>
        <fullName evidence="4">Apple domain-containing protein</fullName>
    </recommendedName>
</protein>
<evidence type="ECO:0000256" key="1">
    <source>
        <dbReference type="SAM" id="SignalP"/>
    </source>
</evidence>
<comment type="caution">
    <text evidence="2">The sequence shown here is derived from an EMBL/GenBank/DDBJ whole genome shotgun (WGS) entry which is preliminary data.</text>
</comment>
<proteinExistence type="predicted"/>
<gene>
    <name evidence="2" type="ORF">EGW08_013021</name>
</gene>
<organism evidence="2 3">
    <name type="scientific">Elysia chlorotica</name>
    <name type="common">Eastern emerald elysia</name>
    <name type="synonym">Sea slug</name>
    <dbReference type="NCBI Taxonomy" id="188477"/>
    <lineage>
        <taxon>Eukaryota</taxon>
        <taxon>Metazoa</taxon>
        <taxon>Spiralia</taxon>
        <taxon>Lophotrochozoa</taxon>
        <taxon>Mollusca</taxon>
        <taxon>Gastropoda</taxon>
        <taxon>Heterobranchia</taxon>
        <taxon>Euthyneura</taxon>
        <taxon>Panpulmonata</taxon>
        <taxon>Sacoglossa</taxon>
        <taxon>Placobranchoidea</taxon>
        <taxon>Plakobranchidae</taxon>
        <taxon>Elysia</taxon>
    </lineage>
</organism>
<evidence type="ECO:0000313" key="3">
    <source>
        <dbReference type="Proteomes" id="UP000271974"/>
    </source>
</evidence>
<evidence type="ECO:0000313" key="2">
    <source>
        <dbReference type="EMBL" id="RUS79236.1"/>
    </source>
</evidence>
<dbReference type="InterPro" id="IPR016187">
    <property type="entry name" value="CTDL_fold"/>
</dbReference>
<accession>A0A3S0ZNS9</accession>
<feature type="signal peptide" evidence="1">
    <location>
        <begin position="1"/>
        <end position="23"/>
    </location>
</feature>
<name>A0A3S0ZNS9_ELYCH</name>
<evidence type="ECO:0008006" key="4">
    <source>
        <dbReference type="Google" id="ProtNLM"/>
    </source>
</evidence>
<dbReference type="EMBL" id="RQTK01000463">
    <property type="protein sequence ID" value="RUS79236.1"/>
    <property type="molecule type" value="Genomic_DNA"/>
</dbReference>
<sequence>MATGRVGLVSLSLLLSQLPSAQAQHFNFYVMPGLCIPSTCRAKCQALGYEDLASLSTPEAYTYALELMEPILAKCQALGYEDLASLGTPEAYTYALELIEPILSDGGRVSIGLYYEQREERIEWADGTLPTPDTPWLRNLSTISKNQQWGRIAHGKIIMVGGTRKRNGMCGNRSYVRDVQGKSYHGQQLVHQDAALQTTKAPSYLKCVTFCGQDSACRAAEFERDALSCTTHGPGLHDKMVPRVSTSTFKRLNYPAPET</sequence>
<reference evidence="2 3" key="1">
    <citation type="submission" date="2019-01" db="EMBL/GenBank/DDBJ databases">
        <title>A draft genome assembly of the solar-powered sea slug Elysia chlorotica.</title>
        <authorList>
            <person name="Cai H."/>
            <person name="Li Q."/>
            <person name="Fang X."/>
            <person name="Li J."/>
            <person name="Curtis N.E."/>
            <person name="Altenburger A."/>
            <person name="Shibata T."/>
            <person name="Feng M."/>
            <person name="Maeda T."/>
            <person name="Schwartz J.A."/>
            <person name="Shigenobu S."/>
            <person name="Lundholm N."/>
            <person name="Nishiyama T."/>
            <person name="Yang H."/>
            <person name="Hasebe M."/>
            <person name="Li S."/>
            <person name="Pierce S.K."/>
            <person name="Wang J."/>
        </authorList>
    </citation>
    <scope>NUCLEOTIDE SEQUENCE [LARGE SCALE GENOMIC DNA]</scope>
    <source>
        <strain evidence="2">EC2010</strain>
        <tissue evidence="2">Whole organism of an adult</tissue>
    </source>
</reference>
<dbReference type="OrthoDB" id="10602455at2759"/>
<dbReference type="SUPFAM" id="SSF56436">
    <property type="entry name" value="C-type lectin-like"/>
    <property type="match status" value="1"/>
</dbReference>
<keyword evidence="3" id="KW-1185">Reference proteome</keyword>
<dbReference type="AlphaFoldDB" id="A0A3S0ZNS9"/>